<sequence length="88" mass="9835">MSSYLFSDRGVYRPGDTFNIGLITRAADWGVALAGVPVRAEIRDPRDKLMTTVPLTLGGSGFNELSYTTDENSPTGEWNVYLYLDWQK</sequence>
<proteinExistence type="predicted"/>
<dbReference type="InterPro" id="IPR002890">
    <property type="entry name" value="MG2"/>
</dbReference>
<dbReference type="AlphaFoldDB" id="A0A4U9V9W4"/>
<gene>
    <name evidence="2" type="ORF">NCTC12965_04405</name>
</gene>
<organism evidence="2">
    <name type="scientific">Serratia fonticola</name>
    <dbReference type="NCBI Taxonomy" id="47917"/>
    <lineage>
        <taxon>Bacteria</taxon>
        <taxon>Pseudomonadati</taxon>
        <taxon>Pseudomonadota</taxon>
        <taxon>Gammaproteobacteria</taxon>
        <taxon>Enterobacterales</taxon>
        <taxon>Yersiniaceae</taxon>
        <taxon>Serratia</taxon>
    </lineage>
</organism>
<protein>
    <submittedName>
        <fullName evidence="2">MG2 domain</fullName>
    </submittedName>
</protein>
<dbReference type="Pfam" id="PF01835">
    <property type="entry name" value="MG2"/>
    <property type="match status" value="1"/>
</dbReference>
<dbReference type="GO" id="GO:0004866">
    <property type="term" value="F:endopeptidase inhibitor activity"/>
    <property type="evidence" value="ECO:0007669"/>
    <property type="project" value="InterPro"/>
</dbReference>
<dbReference type="PANTHER" id="PTHR40094">
    <property type="entry name" value="ALPHA-2-MACROGLOBULIN HOMOLOG"/>
    <property type="match status" value="1"/>
</dbReference>
<evidence type="ECO:0000313" key="2">
    <source>
        <dbReference type="EMBL" id="VTR39834.1"/>
    </source>
</evidence>
<reference evidence="2" key="1">
    <citation type="submission" date="2019-05" db="EMBL/GenBank/DDBJ databases">
        <authorList>
            <consortium name="Pathogen Informatics"/>
        </authorList>
    </citation>
    <scope>NUCLEOTIDE SEQUENCE [LARGE SCALE GENOMIC DNA]</scope>
    <source>
        <strain evidence="2">NCTC12965</strain>
    </source>
</reference>
<dbReference type="EMBL" id="CABEEZ010000097">
    <property type="protein sequence ID" value="VTR39834.1"/>
    <property type="molecule type" value="Genomic_DNA"/>
</dbReference>
<dbReference type="Gene3D" id="2.60.40.1930">
    <property type="match status" value="1"/>
</dbReference>
<accession>A0A4U9V9W4</accession>
<name>A0A4U9V9W4_SERFO</name>
<feature type="domain" description="Macroglobulin" evidence="1">
    <location>
        <begin position="3"/>
        <end position="82"/>
    </location>
</feature>
<dbReference type="PANTHER" id="PTHR40094:SF1">
    <property type="entry name" value="UBIQUITIN DOMAIN-CONTAINING PROTEIN"/>
    <property type="match status" value="1"/>
</dbReference>
<evidence type="ECO:0000259" key="1">
    <source>
        <dbReference type="Pfam" id="PF01835"/>
    </source>
</evidence>
<dbReference type="InterPro" id="IPR051802">
    <property type="entry name" value="YfhM-like"/>
</dbReference>